<sequence>MCPDKSFCRLQFSVRSPAVSPPSEQVCEGSSVRPKSRSSPQGAGVQLIHGKLSEASSMRCVIGNNHTPETFLLSLSLPAVKDVQFSCHQMMFACPAFPCPDGGPTRRTCNNLLQSSRISGPSESGLGPGTLWLSSQ</sequence>
<evidence type="ECO:0000313" key="1">
    <source>
        <dbReference type="EMBL" id="KAI4816615.1"/>
    </source>
</evidence>
<organism evidence="1 2">
    <name type="scientific">Chaenocephalus aceratus</name>
    <name type="common">Blackfin icefish</name>
    <name type="synonym">Chaenichthys aceratus</name>
    <dbReference type="NCBI Taxonomy" id="36190"/>
    <lineage>
        <taxon>Eukaryota</taxon>
        <taxon>Metazoa</taxon>
        <taxon>Chordata</taxon>
        <taxon>Craniata</taxon>
        <taxon>Vertebrata</taxon>
        <taxon>Euteleostomi</taxon>
        <taxon>Actinopterygii</taxon>
        <taxon>Neopterygii</taxon>
        <taxon>Teleostei</taxon>
        <taxon>Neoteleostei</taxon>
        <taxon>Acanthomorphata</taxon>
        <taxon>Eupercaria</taxon>
        <taxon>Perciformes</taxon>
        <taxon>Notothenioidei</taxon>
        <taxon>Channichthyidae</taxon>
        <taxon>Chaenocephalus</taxon>
    </lineage>
</organism>
<proteinExistence type="predicted"/>
<comment type="caution">
    <text evidence="1">The sequence shown here is derived from an EMBL/GenBank/DDBJ whole genome shotgun (WGS) entry which is preliminary data.</text>
</comment>
<dbReference type="Proteomes" id="UP001057452">
    <property type="component" value="Chromosome 12"/>
</dbReference>
<accession>A0ACB9WRR5</accession>
<gene>
    <name evidence="1" type="ORF">KUCAC02_008932</name>
</gene>
<name>A0ACB9WRR5_CHAAC</name>
<protein>
    <submittedName>
        <fullName evidence="1">Uncharacterized protein</fullName>
    </submittedName>
</protein>
<dbReference type="EMBL" id="CM043796">
    <property type="protein sequence ID" value="KAI4816615.1"/>
    <property type="molecule type" value="Genomic_DNA"/>
</dbReference>
<keyword evidence="2" id="KW-1185">Reference proteome</keyword>
<reference evidence="1" key="1">
    <citation type="submission" date="2022-05" db="EMBL/GenBank/DDBJ databases">
        <title>Chromosome-level genome of Chaenocephalus aceratus.</title>
        <authorList>
            <person name="Park H."/>
        </authorList>
    </citation>
    <scope>NUCLEOTIDE SEQUENCE</scope>
    <source>
        <strain evidence="1">KU_202001</strain>
    </source>
</reference>
<evidence type="ECO:0000313" key="2">
    <source>
        <dbReference type="Proteomes" id="UP001057452"/>
    </source>
</evidence>
<feature type="non-terminal residue" evidence="1">
    <location>
        <position position="136"/>
    </location>
</feature>